<reference evidence="1" key="1">
    <citation type="submission" date="2021-03" db="EMBL/GenBank/DDBJ databases">
        <title>Evolutionary innovations through gain and loss of genes in the ectomycorrhizal Boletales.</title>
        <authorList>
            <person name="Wu G."/>
            <person name="Miyauchi S."/>
            <person name="Morin E."/>
            <person name="Yang Z.-L."/>
            <person name="Xu J."/>
            <person name="Martin F.M."/>
        </authorList>
    </citation>
    <scope>NUCLEOTIDE SEQUENCE</scope>
    <source>
        <strain evidence="1">BR01</strain>
    </source>
</reference>
<accession>A0A8I2YS58</accession>
<name>A0A8I2YS58_9AGAM</name>
<comment type="caution">
    <text evidence="1">The sequence shown here is derived from an EMBL/GenBank/DDBJ whole genome shotgun (WGS) entry which is preliminary data.</text>
</comment>
<dbReference type="Proteomes" id="UP000683000">
    <property type="component" value="Unassembled WGS sequence"/>
</dbReference>
<dbReference type="AlphaFoldDB" id="A0A8I2YS58"/>
<gene>
    <name evidence="1" type="ORF">JVT61DRAFT_2888</name>
</gene>
<evidence type="ECO:0000313" key="2">
    <source>
        <dbReference type="Proteomes" id="UP000683000"/>
    </source>
</evidence>
<keyword evidence="2" id="KW-1185">Reference proteome</keyword>
<proteinExistence type="predicted"/>
<protein>
    <submittedName>
        <fullName evidence="1">Uncharacterized protein</fullName>
    </submittedName>
</protein>
<dbReference type="EMBL" id="JAGFBS010000013">
    <property type="protein sequence ID" value="KAG6376003.1"/>
    <property type="molecule type" value="Genomic_DNA"/>
</dbReference>
<dbReference type="OrthoDB" id="2682198at2759"/>
<evidence type="ECO:0000313" key="1">
    <source>
        <dbReference type="EMBL" id="KAG6376003.1"/>
    </source>
</evidence>
<sequence length="416" mass="46986">MEEICCKNLHELVEQYFQEALELIDTTDELILQRLNSPDPAKHGISNIPFHKHMIDATMKQYILPVICLLAMLLRDLWIGMEQENIVISKLEVLIEEEQELTCIIQQIHVVLMKLWTTHWRKMSNCPQSITDPTKAALALMTLNQDGSFKEPKDVTKIIAKLENCMDLTFLKEIGAQAAQAAHINGDITKVAACDVLQPWFNEKTYSTFAPLCNTGHLQLHMRPWVYHTSGGQTQRPGHPSISWAIPSPFLTYATGSRTRRMISSPFGRTRSYDPSNMDVGYSFLFNPKNACFQDCTCLVRAVIKGQGDFPRFLLQEEEDGKPICNHAALQKLLLLCTKMLSGAPARGTELTAAIYCNTQTWLMHNLMVFRQHVTLLCQYSKTSGMTGHDKLIPHSLDAITSNILIQDLALARPFA</sequence>
<organism evidence="1 2">
    <name type="scientific">Boletus reticuloceps</name>
    <dbReference type="NCBI Taxonomy" id="495285"/>
    <lineage>
        <taxon>Eukaryota</taxon>
        <taxon>Fungi</taxon>
        <taxon>Dikarya</taxon>
        <taxon>Basidiomycota</taxon>
        <taxon>Agaricomycotina</taxon>
        <taxon>Agaricomycetes</taxon>
        <taxon>Agaricomycetidae</taxon>
        <taxon>Boletales</taxon>
        <taxon>Boletineae</taxon>
        <taxon>Boletaceae</taxon>
        <taxon>Boletoideae</taxon>
        <taxon>Boletus</taxon>
    </lineage>
</organism>